<dbReference type="SUPFAM" id="SSF51735">
    <property type="entry name" value="NAD(P)-binding Rossmann-fold domains"/>
    <property type="match status" value="1"/>
</dbReference>
<name>A0A2U8WG48_9HYPH</name>
<dbReference type="Pfam" id="PF13561">
    <property type="entry name" value="adh_short_C2"/>
    <property type="match status" value="1"/>
</dbReference>
<dbReference type="Gene3D" id="3.40.50.720">
    <property type="entry name" value="NAD(P)-binding Rossmann-like Domain"/>
    <property type="match status" value="1"/>
</dbReference>
<reference evidence="3 4" key="1">
    <citation type="submission" date="2018-05" db="EMBL/GenBank/DDBJ databases">
        <title>Complete Genome Sequence of Methylobacterium sp. 17Sr1-28.</title>
        <authorList>
            <person name="Srinivasan S."/>
        </authorList>
    </citation>
    <scope>NUCLEOTIDE SEQUENCE [LARGE SCALE GENOMIC DNA]</scope>
    <source>
        <strain evidence="3 4">17Sr1-28</strain>
    </source>
</reference>
<comment type="similarity">
    <text evidence="1">Belongs to the short-chain dehydrogenases/reductases (SDR) family.</text>
</comment>
<dbReference type="PRINTS" id="PR00081">
    <property type="entry name" value="GDHRDH"/>
</dbReference>
<evidence type="ECO:0000313" key="3">
    <source>
        <dbReference type="EMBL" id="AWN45147.1"/>
    </source>
</evidence>
<keyword evidence="2" id="KW-0560">Oxidoreductase</keyword>
<dbReference type="OrthoDB" id="8112199at2"/>
<dbReference type="InterPro" id="IPR002347">
    <property type="entry name" value="SDR_fam"/>
</dbReference>
<dbReference type="AlphaFoldDB" id="A0A2U8WG48"/>
<dbReference type="RefSeq" id="WP_109957517.1">
    <property type="nucleotide sequence ID" value="NZ_CP029553.1"/>
</dbReference>
<dbReference type="KEGG" id="mtea:DK419_01395"/>
<sequence length="261" mass="25327">MSADPRAALPEGTAARVTLVTGAGSGIGRATALALAAPGHGLVLHSGRNADGLAAVAAAARARGATVATWLDDLADPQTGPRGVALASEAFGRLDAVVAAAGKAQRGGALALEAGSLADALALSAGSFLHLAQAAAPLLRAGDAPRIVAVSSYVAHLTRADLGLFAASAAGRAALEALVRSLSRELAPDGITVNAVAPGLTAKDPGRGGALSSEAIATLEAAIPLGRRADPAEVAAVIAFLASPAASYVTGQVVHVDGGLT</sequence>
<evidence type="ECO:0000256" key="2">
    <source>
        <dbReference type="ARBA" id="ARBA00023002"/>
    </source>
</evidence>
<evidence type="ECO:0000313" key="4">
    <source>
        <dbReference type="Proteomes" id="UP000245444"/>
    </source>
</evidence>
<dbReference type="GO" id="GO:0016491">
    <property type="term" value="F:oxidoreductase activity"/>
    <property type="evidence" value="ECO:0007669"/>
    <property type="project" value="UniProtKB-KW"/>
</dbReference>
<evidence type="ECO:0000256" key="1">
    <source>
        <dbReference type="ARBA" id="ARBA00006484"/>
    </source>
</evidence>
<keyword evidence="4" id="KW-1185">Reference proteome</keyword>
<dbReference type="EMBL" id="CP029553">
    <property type="protein sequence ID" value="AWN45147.1"/>
    <property type="molecule type" value="Genomic_DNA"/>
</dbReference>
<protein>
    <submittedName>
        <fullName evidence="3">Dehydrogenase</fullName>
    </submittedName>
</protein>
<dbReference type="PANTHER" id="PTHR43639">
    <property type="entry name" value="OXIDOREDUCTASE, SHORT-CHAIN DEHYDROGENASE/REDUCTASE FAMILY (AFU_ORTHOLOGUE AFUA_5G02870)"/>
    <property type="match status" value="1"/>
</dbReference>
<gene>
    <name evidence="3" type="ORF">DK419_01395</name>
</gene>
<proteinExistence type="inferred from homology"/>
<accession>A0A2U8WG48</accession>
<dbReference type="Proteomes" id="UP000245444">
    <property type="component" value="Chromosome"/>
</dbReference>
<organism evidence="3 4">
    <name type="scientific">Methylobacterium terrae</name>
    <dbReference type="NCBI Taxonomy" id="2202827"/>
    <lineage>
        <taxon>Bacteria</taxon>
        <taxon>Pseudomonadati</taxon>
        <taxon>Pseudomonadota</taxon>
        <taxon>Alphaproteobacteria</taxon>
        <taxon>Hyphomicrobiales</taxon>
        <taxon>Methylobacteriaceae</taxon>
        <taxon>Methylobacterium</taxon>
    </lineage>
</organism>
<dbReference type="InterPro" id="IPR036291">
    <property type="entry name" value="NAD(P)-bd_dom_sf"/>
</dbReference>
<dbReference type="PANTHER" id="PTHR43639:SF1">
    <property type="entry name" value="SHORT-CHAIN DEHYDROGENASE_REDUCTASE FAMILY PROTEIN"/>
    <property type="match status" value="1"/>
</dbReference>